<evidence type="ECO:0000256" key="3">
    <source>
        <dbReference type="ARBA" id="ARBA00012438"/>
    </source>
</evidence>
<dbReference type="EC" id="2.7.13.3" evidence="3"/>
<dbReference type="SMART" id="SM00388">
    <property type="entry name" value="HisKA"/>
    <property type="match status" value="1"/>
</dbReference>
<gene>
    <name evidence="11" type="ORF">FJW01_10655</name>
</gene>
<dbReference type="SUPFAM" id="SSF55874">
    <property type="entry name" value="ATPase domain of HSP90 chaperone/DNA topoisomerase II/histidine kinase"/>
    <property type="match status" value="1"/>
</dbReference>
<dbReference type="PANTHER" id="PTHR43711">
    <property type="entry name" value="TWO-COMPONENT HISTIDINE KINASE"/>
    <property type="match status" value="1"/>
</dbReference>
<dbReference type="PANTHER" id="PTHR43711:SF28">
    <property type="entry name" value="SENSOR HISTIDINE KINASE YXDK"/>
    <property type="match status" value="1"/>
</dbReference>
<organism evidence="11 12">
    <name type="scientific">Pantoea deleyi</name>
    <dbReference type="NCBI Taxonomy" id="470932"/>
    <lineage>
        <taxon>Bacteria</taxon>
        <taxon>Pseudomonadati</taxon>
        <taxon>Pseudomonadota</taxon>
        <taxon>Gammaproteobacteria</taxon>
        <taxon>Enterobacterales</taxon>
        <taxon>Erwiniaceae</taxon>
        <taxon>Pantoea</taxon>
    </lineage>
</organism>
<feature type="transmembrane region" description="Helical" evidence="8">
    <location>
        <begin position="56"/>
        <end position="75"/>
    </location>
</feature>
<keyword evidence="8" id="KW-1133">Transmembrane helix</keyword>
<keyword evidence="4" id="KW-0597">Phosphoprotein</keyword>
<evidence type="ECO:0000259" key="9">
    <source>
        <dbReference type="PROSITE" id="PS50109"/>
    </source>
</evidence>
<reference evidence="11 12" key="1">
    <citation type="submission" date="2019-06" db="EMBL/GenBank/DDBJ databases">
        <title>Taxogenomics and systematics of the genus Pantoea.</title>
        <authorList>
            <person name="Tambong J.T."/>
        </authorList>
    </citation>
    <scope>NUCLEOTIDE SEQUENCE [LARGE SCALE GENOMIC DNA]</scope>
    <source>
        <strain evidence="11 12">LMG 24200</strain>
    </source>
</reference>
<dbReference type="SUPFAM" id="SSF158472">
    <property type="entry name" value="HAMP domain-like"/>
    <property type="match status" value="1"/>
</dbReference>
<proteinExistence type="predicted"/>
<dbReference type="InterPro" id="IPR003660">
    <property type="entry name" value="HAMP_dom"/>
</dbReference>
<keyword evidence="5" id="KW-0808">Transferase</keyword>
<dbReference type="SUPFAM" id="SSF47384">
    <property type="entry name" value="Homodimeric domain of signal transducing histidine kinase"/>
    <property type="match status" value="1"/>
</dbReference>
<sequence length="362" mass="39374">MKRRGLSQQLNWLIIRVTLYSFVTSFATYTLAPTVIGLFSGELLPPDLDIGTTSDWLTMLVSTLLTIAVSVFFSARFARQMVVPLESLTHSAKRVAEGDLSARASEGAIEIGEIDALVKDFNRMAAALENLSQNSQTWNAAIAHELRTPVTILRGRLQGLADGIFAPDQKLFVSLIHQTEGLTRLIEDLRTLSLAQSGHLHMHYERVNIHSEIESLAELVRADFKASHHSLVLKVTPATIECDASRFRQVLLAFLENARRYAVPGIVMIACEQDADGVVVHIDDEGPGIDPAFALTVWDAFVRTDDSRSRQSGGTGLGLAVVKAIVLALGGSVTCSRNALAGTRFSFWLPATRPGVIAAGEE</sequence>
<dbReference type="InterPro" id="IPR005467">
    <property type="entry name" value="His_kinase_dom"/>
</dbReference>
<name>A0A506Q8A8_9GAMM</name>
<dbReference type="CDD" id="cd00082">
    <property type="entry name" value="HisKA"/>
    <property type="match status" value="1"/>
</dbReference>
<feature type="domain" description="Histidine kinase" evidence="9">
    <location>
        <begin position="141"/>
        <end position="353"/>
    </location>
</feature>
<comment type="caution">
    <text evidence="11">The sequence shown here is derived from an EMBL/GenBank/DDBJ whole genome shotgun (WGS) entry which is preliminary data.</text>
</comment>
<keyword evidence="8" id="KW-0812">Transmembrane</keyword>
<dbReference type="Gene3D" id="3.30.565.10">
    <property type="entry name" value="Histidine kinase-like ATPase, C-terminal domain"/>
    <property type="match status" value="1"/>
</dbReference>
<dbReference type="SMART" id="SM00304">
    <property type="entry name" value="HAMP"/>
    <property type="match status" value="1"/>
</dbReference>
<keyword evidence="8" id="KW-0472">Membrane</keyword>
<feature type="domain" description="HAMP" evidence="10">
    <location>
        <begin position="79"/>
        <end position="133"/>
    </location>
</feature>
<evidence type="ECO:0000256" key="1">
    <source>
        <dbReference type="ARBA" id="ARBA00000085"/>
    </source>
</evidence>
<evidence type="ECO:0000256" key="6">
    <source>
        <dbReference type="ARBA" id="ARBA00022777"/>
    </source>
</evidence>
<keyword evidence="6 11" id="KW-0418">Kinase</keyword>
<dbReference type="InterPro" id="IPR036097">
    <property type="entry name" value="HisK_dim/P_sf"/>
</dbReference>
<protein>
    <recommendedName>
        <fullName evidence="3">histidine kinase</fullName>
        <ecNumber evidence="3">2.7.13.3</ecNumber>
    </recommendedName>
</protein>
<dbReference type="OrthoDB" id="9804645at2"/>
<comment type="subcellular location">
    <subcellularLocation>
        <location evidence="2">Membrane</location>
    </subcellularLocation>
</comment>
<dbReference type="InterPro" id="IPR003594">
    <property type="entry name" value="HATPase_dom"/>
</dbReference>
<dbReference type="AlphaFoldDB" id="A0A506Q8A8"/>
<accession>A0A506Q8A8</accession>
<keyword evidence="12" id="KW-1185">Reference proteome</keyword>
<dbReference type="InterPro" id="IPR036890">
    <property type="entry name" value="HATPase_C_sf"/>
</dbReference>
<dbReference type="Gene3D" id="6.10.340.10">
    <property type="match status" value="1"/>
</dbReference>
<dbReference type="InterPro" id="IPR004358">
    <property type="entry name" value="Sig_transdc_His_kin-like_C"/>
</dbReference>
<dbReference type="GO" id="GO:0000155">
    <property type="term" value="F:phosphorelay sensor kinase activity"/>
    <property type="evidence" value="ECO:0007669"/>
    <property type="project" value="InterPro"/>
</dbReference>
<dbReference type="Proteomes" id="UP000317747">
    <property type="component" value="Unassembled WGS sequence"/>
</dbReference>
<keyword evidence="7" id="KW-0902">Two-component regulatory system</keyword>
<dbReference type="GO" id="GO:0016020">
    <property type="term" value="C:membrane"/>
    <property type="evidence" value="ECO:0007669"/>
    <property type="project" value="UniProtKB-SubCell"/>
</dbReference>
<dbReference type="InterPro" id="IPR003661">
    <property type="entry name" value="HisK_dim/P_dom"/>
</dbReference>
<dbReference type="EMBL" id="VHJA01000055">
    <property type="protein sequence ID" value="TPV41568.1"/>
    <property type="molecule type" value="Genomic_DNA"/>
</dbReference>
<dbReference type="RefSeq" id="WP_128084760.1">
    <property type="nucleotide sequence ID" value="NZ_CP071407.1"/>
</dbReference>
<evidence type="ECO:0000256" key="7">
    <source>
        <dbReference type="ARBA" id="ARBA00023012"/>
    </source>
</evidence>
<feature type="transmembrane region" description="Helical" evidence="8">
    <location>
        <begin position="12"/>
        <end position="36"/>
    </location>
</feature>
<evidence type="ECO:0000313" key="11">
    <source>
        <dbReference type="EMBL" id="TPV41568.1"/>
    </source>
</evidence>
<dbReference type="PROSITE" id="PS50109">
    <property type="entry name" value="HIS_KIN"/>
    <property type="match status" value="1"/>
</dbReference>
<evidence type="ECO:0000256" key="2">
    <source>
        <dbReference type="ARBA" id="ARBA00004370"/>
    </source>
</evidence>
<dbReference type="Gene3D" id="1.10.287.130">
    <property type="match status" value="1"/>
</dbReference>
<dbReference type="PROSITE" id="PS50885">
    <property type="entry name" value="HAMP"/>
    <property type="match status" value="1"/>
</dbReference>
<dbReference type="Pfam" id="PF00512">
    <property type="entry name" value="HisKA"/>
    <property type="match status" value="1"/>
</dbReference>
<dbReference type="CDD" id="cd06225">
    <property type="entry name" value="HAMP"/>
    <property type="match status" value="1"/>
</dbReference>
<evidence type="ECO:0000256" key="5">
    <source>
        <dbReference type="ARBA" id="ARBA00022679"/>
    </source>
</evidence>
<dbReference type="InterPro" id="IPR050736">
    <property type="entry name" value="Sensor_HK_Regulatory"/>
</dbReference>
<evidence type="ECO:0000313" key="12">
    <source>
        <dbReference type="Proteomes" id="UP000317747"/>
    </source>
</evidence>
<dbReference type="Pfam" id="PF00672">
    <property type="entry name" value="HAMP"/>
    <property type="match status" value="1"/>
</dbReference>
<dbReference type="SMART" id="SM00387">
    <property type="entry name" value="HATPase_c"/>
    <property type="match status" value="1"/>
</dbReference>
<dbReference type="PRINTS" id="PR00344">
    <property type="entry name" value="BCTRLSENSOR"/>
</dbReference>
<evidence type="ECO:0000256" key="4">
    <source>
        <dbReference type="ARBA" id="ARBA00022553"/>
    </source>
</evidence>
<dbReference type="Pfam" id="PF02518">
    <property type="entry name" value="HATPase_c"/>
    <property type="match status" value="1"/>
</dbReference>
<evidence type="ECO:0000256" key="8">
    <source>
        <dbReference type="SAM" id="Phobius"/>
    </source>
</evidence>
<evidence type="ECO:0000259" key="10">
    <source>
        <dbReference type="PROSITE" id="PS50885"/>
    </source>
</evidence>
<comment type="catalytic activity">
    <reaction evidence="1">
        <text>ATP + protein L-histidine = ADP + protein N-phospho-L-histidine.</text>
        <dbReference type="EC" id="2.7.13.3"/>
    </reaction>
</comment>